<feature type="region of interest" description="Disordered" evidence="1">
    <location>
        <begin position="1"/>
        <end position="29"/>
    </location>
</feature>
<evidence type="ECO:0000313" key="3">
    <source>
        <dbReference type="Proteomes" id="UP000220394"/>
    </source>
</evidence>
<evidence type="ECO:0000256" key="1">
    <source>
        <dbReference type="SAM" id="MobiDB-lite"/>
    </source>
</evidence>
<name>A0A291PGC8_9PROT</name>
<dbReference type="Proteomes" id="UP000220394">
    <property type="component" value="Chromosome"/>
</dbReference>
<gene>
    <name evidence="2" type="ORF">CIW82_07155</name>
</gene>
<dbReference type="KEGG" id="ato:CIW82_07155"/>
<protein>
    <submittedName>
        <fullName evidence="2">Uncharacterized protein</fullName>
    </submittedName>
</protein>
<evidence type="ECO:0000313" key="2">
    <source>
        <dbReference type="EMBL" id="ATJ90496.1"/>
    </source>
</evidence>
<dbReference type="AlphaFoldDB" id="A0A291PGC8"/>
<dbReference type="EMBL" id="CP022699">
    <property type="protein sequence ID" value="ATJ90496.1"/>
    <property type="molecule type" value="Genomic_DNA"/>
</dbReference>
<proteinExistence type="predicted"/>
<organism evidence="2 3">
    <name type="scientific">Acetobacter tropicalis</name>
    <dbReference type="NCBI Taxonomy" id="104102"/>
    <lineage>
        <taxon>Bacteria</taxon>
        <taxon>Pseudomonadati</taxon>
        <taxon>Pseudomonadota</taxon>
        <taxon>Alphaproteobacteria</taxon>
        <taxon>Acetobacterales</taxon>
        <taxon>Acetobacteraceae</taxon>
        <taxon>Acetobacter</taxon>
    </lineage>
</organism>
<reference evidence="2 3" key="1">
    <citation type="submission" date="2017-08" db="EMBL/GenBank/DDBJ databases">
        <title>Complete Genome Sequence of Acetobacter tropicalis Oregon-R-modENCODE STRAIN BDGP1, an acetic acid bacterium isolated from Drosophila melanogaster gut.</title>
        <authorList>
            <person name="Wan K.H."/>
            <person name="Yu C."/>
            <person name="Park S."/>
            <person name="Hammonds A.S."/>
            <person name="Booth B.W."/>
            <person name="Celniker S.E."/>
        </authorList>
    </citation>
    <scope>NUCLEOTIDE SEQUENCE [LARGE SCALE GENOMIC DNA]</scope>
    <source>
        <strain evidence="2 3">BDGP1</strain>
    </source>
</reference>
<accession>A0A291PGC8</accession>
<sequence>MPTPHAGVNQKAGGAALRSGGGTIHSLQAPTETQAFTEITEKIRLKARLALVRSRDYASKRAPIMKQAPMRKSSRRQVPFSRQEGLMVENGHTARLLWPHVHRACCARARADTLRTDMAATVTRMAGARHHVDVGVRV</sequence>